<accession>A0A7L0P4H1</accession>
<sequence>SPRLRLAKGQDRSRTAKDSEMDGSSKEALMEEAPPRYTASPRLPCIPHQLKCLLIVVVVVVILVVVIVAFLLLGLHITETHAETVLRMTIHGLDGEGTPQHLSMSKKERTGTFAVRDGLNASAMVVYDYSKLLVGYRSWRHRACYITRVDKDNIPGLDAVTETFQCREAETKEAGDDAMPLADRSILGTTVNILCSTVPVYWV</sequence>
<evidence type="ECO:0000256" key="11">
    <source>
        <dbReference type="SAM" id="MobiDB-lite"/>
    </source>
</evidence>
<keyword evidence="6" id="KW-0564">Palmitate</keyword>
<reference evidence="14 15" key="1">
    <citation type="submission" date="2019-09" db="EMBL/GenBank/DDBJ databases">
        <title>Bird 10,000 Genomes (B10K) Project - Family phase.</title>
        <authorList>
            <person name="Zhang G."/>
        </authorList>
    </citation>
    <scope>NUCLEOTIDE SEQUENCE [LARGE SCALE GENOMIC DNA]</scope>
    <source>
        <strain evidence="14">B10K-DU-001-44</strain>
        <tissue evidence="14">Muscle</tissue>
    </source>
</reference>
<keyword evidence="12" id="KW-1133">Transmembrane helix</keyword>
<feature type="compositionally biased region" description="Basic and acidic residues" evidence="11">
    <location>
        <begin position="8"/>
        <end position="29"/>
    </location>
</feature>
<dbReference type="GO" id="GO:0005615">
    <property type="term" value="C:extracellular space"/>
    <property type="evidence" value="ECO:0007669"/>
    <property type="project" value="TreeGrafter"/>
</dbReference>
<dbReference type="EMBL" id="VXAT01002808">
    <property type="protein sequence ID" value="NXL00805.1"/>
    <property type="molecule type" value="Genomic_DNA"/>
</dbReference>
<comment type="subcellular location">
    <subcellularLocation>
        <location evidence="2">Secreted</location>
        <location evidence="2">Extracellular space</location>
        <location evidence="2">Surface film</location>
    </subcellularLocation>
</comment>
<keyword evidence="5" id="KW-0305">Gaseous exchange</keyword>
<evidence type="ECO:0000256" key="8">
    <source>
        <dbReference type="ARBA" id="ARBA00023288"/>
    </source>
</evidence>
<keyword evidence="3" id="KW-0767">Surface film</keyword>
<evidence type="ECO:0000313" key="15">
    <source>
        <dbReference type="Proteomes" id="UP000574277"/>
    </source>
</evidence>
<keyword evidence="4" id="KW-0964">Secreted</keyword>
<evidence type="ECO:0000256" key="2">
    <source>
        <dbReference type="ARBA" id="ARBA00004364"/>
    </source>
</evidence>
<protein>
    <recommendedName>
        <fullName evidence="9">Surfactant protein C</fullName>
    </recommendedName>
    <alternativeName>
        <fullName evidence="10">Pulmonary surfactant-associated protein C</fullName>
    </alternativeName>
</protein>
<keyword evidence="7" id="KW-1015">Disulfide bond</keyword>
<proteinExistence type="predicted"/>
<dbReference type="SMART" id="SM01039">
    <property type="entry name" value="BRICHOS"/>
    <property type="match status" value="1"/>
</dbReference>
<dbReference type="Pfam" id="PF08999">
    <property type="entry name" value="SP_C-Propep"/>
    <property type="match status" value="1"/>
</dbReference>
<feature type="domain" description="BRICHOS" evidence="13">
    <location>
        <begin position="117"/>
        <end position="203"/>
    </location>
</feature>
<feature type="transmembrane region" description="Helical" evidence="12">
    <location>
        <begin position="52"/>
        <end position="77"/>
    </location>
</feature>
<keyword evidence="12" id="KW-0472">Membrane</keyword>
<feature type="region of interest" description="Disordered" evidence="11">
    <location>
        <begin position="1"/>
        <end position="33"/>
    </location>
</feature>
<dbReference type="PROSITE" id="PS50869">
    <property type="entry name" value="BRICHOS"/>
    <property type="match status" value="1"/>
</dbReference>
<organism evidence="14 15">
    <name type="scientific">Mesembrinibis cayennensis</name>
    <dbReference type="NCBI Taxonomy" id="1118748"/>
    <lineage>
        <taxon>Eukaryota</taxon>
        <taxon>Metazoa</taxon>
        <taxon>Chordata</taxon>
        <taxon>Craniata</taxon>
        <taxon>Vertebrata</taxon>
        <taxon>Euteleostomi</taxon>
        <taxon>Archelosauria</taxon>
        <taxon>Archosauria</taxon>
        <taxon>Dinosauria</taxon>
        <taxon>Saurischia</taxon>
        <taxon>Theropoda</taxon>
        <taxon>Coelurosauria</taxon>
        <taxon>Aves</taxon>
        <taxon>Neognathae</taxon>
        <taxon>Neoaves</taxon>
        <taxon>Aequornithes</taxon>
        <taxon>Pelecaniformes</taxon>
        <taxon>Threskiornithidae</taxon>
        <taxon>Mesembrinibis</taxon>
    </lineage>
</organism>
<keyword evidence="15" id="KW-1185">Reference proteome</keyword>
<dbReference type="SMART" id="SM00019">
    <property type="entry name" value="SF_P"/>
    <property type="match status" value="1"/>
</dbReference>
<evidence type="ECO:0000256" key="3">
    <source>
        <dbReference type="ARBA" id="ARBA00022439"/>
    </source>
</evidence>
<dbReference type="InterPro" id="IPR001729">
    <property type="entry name" value="SP-C"/>
</dbReference>
<keyword evidence="12" id="KW-0812">Transmembrane</keyword>
<dbReference type="Pfam" id="PF04089">
    <property type="entry name" value="BRICHOS"/>
    <property type="match status" value="1"/>
</dbReference>
<evidence type="ECO:0000256" key="4">
    <source>
        <dbReference type="ARBA" id="ARBA00022525"/>
    </source>
</evidence>
<dbReference type="PANTHER" id="PTHR10800:SF4">
    <property type="entry name" value="PULMONARY SURFACTANT-ASSOCIATED PROTEIN C"/>
    <property type="match status" value="1"/>
</dbReference>
<comment type="caution">
    <text evidence="14">The sequence shown here is derived from an EMBL/GenBank/DDBJ whole genome shotgun (WGS) entry which is preliminary data.</text>
</comment>
<evidence type="ECO:0000256" key="6">
    <source>
        <dbReference type="ARBA" id="ARBA00023139"/>
    </source>
</evidence>
<feature type="non-terminal residue" evidence="14">
    <location>
        <position position="1"/>
    </location>
</feature>
<dbReference type="InterPro" id="IPR015091">
    <property type="entry name" value="Surfactant_protein_propep"/>
</dbReference>
<dbReference type="Gene3D" id="3.30.390.150">
    <property type="match status" value="1"/>
</dbReference>
<evidence type="ECO:0000259" key="13">
    <source>
        <dbReference type="PROSITE" id="PS50869"/>
    </source>
</evidence>
<evidence type="ECO:0000313" key="14">
    <source>
        <dbReference type="EMBL" id="NXL00805.1"/>
    </source>
</evidence>
<dbReference type="InterPro" id="IPR007084">
    <property type="entry name" value="BRICHOS_dom"/>
</dbReference>
<gene>
    <name evidence="14" type="primary">Sftpc</name>
    <name evidence="14" type="ORF">MESCAY_R15543</name>
</gene>
<dbReference type="GO" id="GO:0007585">
    <property type="term" value="P:respiratory gaseous exchange by respiratory system"/>
    <property type="evidence" value="ECO:0007669"/>
    <property type="project" value="UniProtKB-KW"/>
</dbReference>
<feature type="non-terminal residue" evidence="14">
    <location>
        <position position="203"/>
    </location>
</feature>
<evidence type="ECO:0000256" key="9">
    <source>
        <dbReference type="ARBA" id="ARBA00044778"/>
    </source>
</evidence>
<evidence type="ECO:0000256" key="5">
    <source>
        <dbReference type="ARBA" id="ARBA00022713"/>
    </source>
</evidence>
<dbReference type="Proteomes" id="UP000574277">
    <property type="component" value="Unassembled WGS sequence"/>
</dbReference>
<evidence type="ECO:0000256" key="12">
    <source>
        <dbReference type="SAM" id="Phobius"/>
    </source>
</evidence>
<evidence type="ECO:0000256" key="1">
    <source>
        <dbReference type="ARBA" id="ARBA00002263"/>
    </source>
</evidence>
<dbReference type="AlphaFoldDB" id="A0A7L0P4H1"/>
<comment type="function">
    <text evidence="1">Pulmonary surfactant associated proteins promote alveolar stability by lowering the surface tension at the air-liquid interface in the peripheral air spaces.</text>
</comment>
<keyword evidence="8" id="KW-0449">Lipoprotein</keyword>
<dbReference type="PANTHER" id="PTHR10800">
    <property type="entry name" value="PULMONARY SURFACTANT-ASSOCIATED PROTEIN C"/>
    <property type="match status" value="1"/>
</dbReference>
<evidence type="ECO:0000256" key="10">
    <source>
        <dbReference type="ARBA" id="ARBA00044825"/>
    </source>
</evidence>
<name>A0A7L0P4H1_9AVES</name>
<evidence type="ECO:0000256" key="7">
    <source>
        <dbReference type="ARBA" id="ARBA00023157"/>
    </source>
</evidence>